<accession>A0ACC0DG53</accession>
<name>A0ACC0DG53_9PEZI</name>
<reference evidence="1 2" key="1">
    <citation type="journal article" date="2022" name="New Phytol.">
        <title>Ecological generalism drives hyperdiversity of secondary metabolite gene clusters in xylarialean endophytes.</title>
        <authorList>
            <person name="Franco M.E.E."/>
            <person name="Wisecaver J.H."/>
            <person name="Arnold A.E."/>
            <person name="Ju Y.M."/>
            <person name="Slot J.C."/>
            <person name="Ahrendt S."/>
            <person name="Moore L.P."/>
            <person name="Eastman K.E."/>
            <person name="Scott K."/>
            <person name="Konkel Z."/>
            <person name="Mondo S.J."/>
            <person name="Kuo A."/>
            <person name="Hayes R.D."/>
            <person name="Haridas S."/>
            <person name="Andreopoulos B."/>
            <person name="Riley R."/>
            <person name="LaButti K."/>
            <person name="Pangilinan J."/>
            <person name="Lipzen A."/>
            <person name="Amirebrahimi M."/>
            <person name="Yan J."/>
            <person name="Adam C."/>
            <person name="Keymanesh K."/>
            <person name="Ng V."/>
            <person name="Louie K."/>
            <person name="Northen T."/>
            <person name="Drula E."/>
            <person name="Henrissat B."/>
            <person name="Hsieh H.M."/>
            <person name="Youens-Clark K."/>
            <person name="Lutzoni F."/>
            <person name="Miadlikowska J."/>
            <person name="Eastwood D.C."/>
            <person name="Hamelin R.C."/>
            <person name="Grigoriev I.V."/>
            <person name="U'Ren J.M."/>
        </authorList>
    </citation>
    <scope>NUCLEOTIDE SEQUENCE [LARGE SCALE GENOMIC DNA]</scope>
    <source>
        <strain evidence="1 2">ER1909</strain>
    </source>
</reference>
<comment type="caution">
    <text evidence="1">The sequence shown here is derived from an EMBL/GenBank/DDBJ whole genome shotgun (WGS) entry which is preliminary data.</text>
</comment>
<keyword evidence="2" id="KW-1185">Reference proteome</keyword>
<proteinExistence type="predicted"/>
<sequence>MLTLLFSLGLVVYILGDVPVPAAGTQDRRKYDEERRCVLGIIWDSLTDDVKLSLYDFGWGRDPDPTAKELWDFIVASVREPDDDVEDLADLFGMMTLDDDSDND</sequence>
<organism evidence="1 2">
    <name type="scientific">Hypoxylon rubiginosum</name>
    <dbReference type="NCBI Taxonomy" id="110542"/>
    <lineage>
        <taxon>Eukaryota</taxon>
        <taxon>Fungi</taxon>
        <taxon>Dikarya</taxon>
        <taxon>Ascomycota</taxon>
        <taxon>Pezizomycotina</taxon>
        <taxon>Sordariomycetes</taxon>
        <taxon>Xylariomycetidae</taxon>
        <taxon>Xylariales</taxon>
        <taxon>Hypoxylaceae</taxon>
        <taxon>Hypoxylon</taxon>
    </lineage>
</organism>
<evidence type="ECO:0000313" key="2">
    <source>
        <dbReference type="Proteomes" id="UP001497680"/>
    </source>
</evidence>
<evidence type="ECO:0000313" key="1">
    <source>
        <dbReference type="EMBL" id="KAI6091783.1"/>
    </source>
</evidence>
<dbReference type="Proteomes" id="UP001497680">
    <property type="component" value="Unassembled WGS sequence"/>
</dbReference>
<gene>
    <name evidence="1" type="ORF">F4821DRAFT_225592</name>
</gene>
<dbReference type="EMBL" id="MU394285">
    <property type="protein sequence ID" value="KAI6091783.1"/>
    <property type="molecule type" value="Genomic_DNA"/>
</dbReference>
<protein>
    <submittedName>
        <fullName evidence="1">Uncharacterized protein</fullName>
    </submittedName>
</protein>